<proteinExistence type="predicted"/>
<evidence type="ECO:0000313" key="1">
    <source>
        <dbReference type="EMBL" id="KAK3174426.1"/>
    </source>
</evidence>
<protein>
    <submittedName>
        <fullName evidence="1">Uncharacterized protein</fullName>
    </submittedName>
</protein>
<dbReference type="Proteomes" id="UP001276659">
    <property type="component" value="Unassembled WGS sequence"/>
</dbReference>
<dbReference type="AlphaFoldDB" id="A0AAD9ZA52"/>
<reference evidence="1" key="1">
    <citation type="submission" date="2022-11" db="EMBL/GenBank/DDBJ databases">
        <title>Chromosomal genome sequence assembly and mating type (MAT) locus characterization of the leprose asexual lichenized fungus Lepraria neglecta (Nyl.) Erichsen.</title>
        <authorList>
            <person name="Allen J.L."/>
            <person name="Pfeffer B."/>
        </authorList>
    </citation>
    <scope>NUCLEOTIDE SEQUENCE</scope>
    <source>
        <strain evidence="1">Allen 5258</strain>
    </source>
</reference>
<accession>A0AAD9ZA52</accession>
<comment type="caution">
    <text evidence="1">The sequence shown here is derived from an EMBL/GenBank/DDBJ whole genome shotgun (WGS) entry which is preliminary data.</text>
</comment>
<gene>
    <name evidence="1" type="ORF">OEA41_001672</name>
</gene>
<name>A0AAD9ZA52_9LECA</name>
<organism evidence="1 2">
    <name type="scientific">Lepraria neglecta</name>
    <dbReference type="NCBI Taxonomy" id="209136"/>
    <lineage>
        <taxon>Eukaryota</taxon>
        <taxon>Fungi</taxon>
        <taxon>Dikarya</taxon>
        <taxon>Ascomycota</taxon>
        <taxon>Pezizomycotina</taxon>
        <taxon>Lecanoromycetes</taxon>
        <taxon>OSLEUM clade</taxon>
        <taxon>Lecanoromycetidae</taxon>
        <taxon>Lecanorales</taxon>
        <taxon>Lecanorineae</taxon>
        <taxon>Stereocaulaceae</taxon>
        <taxon>Lepraria</taxon>
    </lineage>
</organism>
<dbReference type="EMBL" id="JASNWA010000006">
    <property type="protein sequence ID" value="KAK3174426.1"/>
    <property type="molecule type" value="Genomic_DNA"/>
</dbReference>
<dbReference type="SUPFAM" id="SSF52047">
    <property type="entry name" value="RNI-like"/>
    <property type="match status" value="1"/>
</dbReference>
<evidence type="ECO:0000313" key="2">
    <source>
        <dbReference type="Proteomes" id="UP001276659"/>
    </source>
</evidence>
<sequence>MSGARLPAELIDLIALHVEDAQWPDSRYTAHPTRVIELESTALLANFRIVSKAFCRSASPLLFREINATMICWSSGNLRSRPLNKLLELSRGTFAQYVRAISVGVGGFYEEQYESAAKGYIEDLETLVPACLPSYHKLRTLRISGPSSRAGYAADPHFPEDLRHSLRNTIENALSHVPLPSLIKLSLELPLAHDFTALIEHSQFMRSVGPLPGKTALGEVLDRLCHLDIVITENSGPGGQHYFTKPLSGQQTAYPNQKFAPGFFRFIEAAPNVKILRIRTTHVFDMDLFKVTEFCSLHVLELRNLKISLDHFLNVIEQNTDTLRAIDLEDFQLVSGTWEHFLLRLCSLPRIDYFEISGCSYDKDGLSAWLAPRGLQLLENVRTIETRSLRDYHALGNLQRQIMANRDAAGLPQMDDRDFQYTSWVPLEEVEFP</sequence>
<keyword evidence="2" id="KW-1185">Reference proteome</keyword>